<evidence type="ECO:0000256" key="4">
    <source>
        <dbReference type="ARBA" id="ARBA00022692"/>
    </source>
</evidence>
<evidence type="ECO:0000256" key="7">
    <source>
        <dbReference type="ARBA" id="ARBA00022777"/>
    </source>
</evidence>
<feature type="domain" description="Protein kinase" evidence="14">
    <location>
        <begin position="550"/>
        <end position="823"/>
    </location>
</feature>
<dbReference type="EMBL" id="OIVN01002152">
    <property type="protein sequence ID" value="SPD01029.1"/>
    <property type="molecule type" value="Genomic_DNA"/>
</dbReference>
<dbReference type="AlphaFoldDB" id="A0A2N9GNN5"/>
<evidence type="ECO:0000256" key="11">
    <source>
        <dbReference type="ARBA" id="ARBA00023180"/>
    </source>
</evidence>
<proteinExistence type="predicted"/>
<dbReference type="InterPro" id="IPR017441">
    <property type="entry name" value="Protein_kinase_ATP_BS"/>
</dbReference>
<keyword evidence="10 13" id="KW-0472">Membrane</keyword>
<evidence type="ECO:0000256" key="12">
    <source>
        <dbReference type="PROSITE-ProRule" id="PRU10141"/>
    </source>
</evidence>
<protein>
    <recommendedName>
        <fullName evidence="14">Protein kinase domain-containing protein</fullName>
    </recommendedName>
</protein>
<dbReference type="InterPro" id="IPR008271">
    <property type="entry name" value="Ser/Thr_kinase_AS"/>
</dbReference>
<dbReference type="GO" id="GO:0004674">
    <property type="term" value="F:protein serine/threonine kinase activity"/>
    <property type="evidence" value="ECO:0007669"/>
    <property type="project" value="UniProtKB-KW"/>
</dbReference>
<evidence type="ECO:0000256" key="2">
    <source>
        <dbReference type="ARBA" id="ARBA00022527"/>
    </source>
</evidence>
<sequence length="901" mass="102309">MKSLSNLTPIFFVFFTFHHIYHFRTATSTESTARCKSLDNITFINCGDSGVLRSDGRDWTGDVKSEFCSFEEHGKESNVSRITARGTSTDVVPYTTAHIFPFQFTYIFRVQPGQKFVRLYFNPVSYQGFDRSKVIFTVKSGSFTLLENFRPSLLNDSLGGTTIVKEFCIIVEENQTLNLTFTPQQHSSVYYAFINGIEIVTMPTDIYFTKKDKGLPVVGQGPLTLFPMYYIMALKMVFGLNVGGGSISPMDDTGMFREWFGDINWFDGGGIVFHRPSLKPQFSKIPNYTAPDDVYRSARLMGPNPTENLQSNLTWILPVDSGFNYLVRLHFCEISDIVKSPRERRFIIYIDNQLALPDADVINWTHYRDTPIYKDFVVLIQNNGVDDEKKHKLSIDLHPRSDGAANDAILNGIEVFKLSNFDGKLAKSDPDVVANSPPPVVHQPKVVANTPVPAIHQLTAMKSKTKKRKFIAIGIGTGFFALLFLMCGMVFWKTRKVERYGSNYLLSRCWYWLRLNSYKGKNPRKKTFSLRKEQCHHFSLAEIKIATNNFHKDLIIGVGGFGNVYKGQIDDEETMSVAIKRLNPESRQGAHEFRTEIEMLSQLRHVHLVSLIGYSNDEGEMILVYDYMINGTLREHLYDTNNDPLPWKKRLNICIGAAHGLDYLHTGVKHTIIHRDVKTTNILLDEKWVAKVSDFGLSKMDQNNTAVSTMVKGTWGYLDPEYACRQKLLEKFDVYAFGVVLLEVLCARKALNQKLEEEQWNLAHWAWKCIERGTINEIIDPYLKGKIAPKCFKVFVLIAESCTRDEGIQRPTMGDVMEKLKFALEVQENADAENESMNLGGEYIYPSTLSFFIDATDDGPWATNEHGMTSDSGTVTGLTCSSFDMDGITTQQDIMKNTTNV</sequence>
<dbReference type="PROSITE" id="PS50011">
    <property type="entry name" value="PROTEIN_KINASE_DOM"/>
    <property type="match status" value="1"/>
</dbReference>
<gene>
    <name evidence="15" type="ORF">FSB_LOCUS28911</name>
</gene>
<evidence type="ECO:0000259" key="14">
    <source>
        <dbReference type="PROSITE" id="PS50011"/>
    </source>
</evidence>
<dbReference type="FunFam" id="1.10.510.10:FF:000252">
    <property type="entry name" value="Receptor-like protein kinase FERONIA"/>
    <property type="match status" value="1"/>
</dbReference>
<dbReference type="PANTHER" id="PTHR34590:SF15">
    <property type="entry name" value="PROTEIN KINASE DOMAIN-CONTAINING PROTEIN"/>
    <property type="match status" value="1"/>
</dbReference>
<dbReference type="Gene3D" id="2.60.120.430">
    <property type="entry name" value="Galactose-binding lectin"/>
    <property type="match status" value="2"/>
</dbReference>
<dbReference type="Pfam" id="PF12819">
    <property type="entry name" value="Malectin_like"/>
    <property type="match status" value="1"/>
</dbReference>
<dbReference type="PROSITE" id="PS00108">
    <property type="entry name" value="PROTEIN_KINASE_ST"/>
    <property type="match status" value="1"/>
</dbReference>
<evidence type="ECO:0000313" key="15">
    <source>
        <dbReference type="EMBL" id="SPD01029.1"/>
    </source>
</evidence>
<keyword evidence="5" id="KW-0732">Signal</keyword>
<dbReference type="SMART" id="SM00220">
    <property type="entry name" value="S_TKc"/>
    <property type="match status" value="1"/>
</dbReference>
<dbReference type="InterPro" id="IPR024788">
    <property type="entry name" value="Malectin-like_Carb-bd_dom"/>
</dbReference>
<dbReference type="GO" id="GO:0005524">
    <property type="term" value="F:ATP binding"/>
    <property type="evidence" value="ECO:0007669"/>
    <property type="project" value="UniProtKB-UniRule"/>
</dbReference>
<evidence type="ECO:0000256" key="10">
    <source>
        <dbReference type="ARBA" id="ARBA00023136"/>
    </source>
</evidence>
<keyword evidence="11" id="KW-0325">Glycoprotein</keyword>
<dbReference type="InterPro" id="IPR011009">
    <property type="entry name" value="Kinase-like_dom_sf"/>
</dbReference>
<keyword evidence="3" id="KW-0808">Transferase</keyword>
<dbReference type="GO" id="GO:0004714">
    <property type="term" value="F:transmembrane receptor protein tyrosine kinase activity"/>
    <property type="evidence" value="ECO:0007669"/>
    <property type="project" value="InterPro"/>
</dbReference>
<dbReference type="InterPro" id="IPR000719">
    <property type="entry name" value="Prot_kinase_dom"/>
</dbReference>
<dbReference type="Gene3D" id="3.30.200.20">
    <property type="entry name" value="Phosphorylase Kinase, domain 1"/>
    <property type="match status" value="1"/>
</dbReference>
<dbReference type="FunFam" id="3.30.200.20:FF:000645">
    <property type="entry name" value="Receptor-like protein kinase FERONIA"/>
    <property type="match status" value="1"/>
</dbReference>
<dbReference type="InterPro" id="IPR045272">
    <property type="entry name" value="ANXUR1/2-like"/>
</dbReference>
<keyword evidence="4 13" id="KW-0812">Transmembrane</keyword>
<evidence type="ECO:0000256" key="8">
    <source>
        <dbReference type="ARBA" id="ARBA00022840"/>
    </source>
</evidence>
<dbReference type="GO" id="GO:0016020">
    <property type="term" value="C:membrane"/>
    <property type="evidence" value="ECO:0007669"/>
    <property type="project" value="UniProtKB-SubCell"/>
</dbReference>
<dbReference type="PROSITE" id="PS00107">
    <property type="entry name" value="PROTEIN_KINASE_ATP"/>
    <property type="match status" value="1"/>
</dbReference>
<reference evidence="15" key="1">
    <citation type="submission" date="2018-02" db="EMBL/GenBank/DDBJ databases">
        <authorList>
            <person name="Cohen D.B."/>
            <person name="Kent A.D."/>
        </authorList>
    </citation>
    <scope>NUCLEOTIDE SEQUENCE</scope>
</reference>
<evidence type="ECO:0000256" key="3">
    <source>
        <dbReference type="ARBA" id="ARBA00022679"/>
    </source>
</evidence>
<dbReference type="FunFam" id="2.60.120.430:FF:000007">
    <property type="entry name" value="FERONIA receptor-like kinase"/>
    <property type="match status" value="1"/>
</dbReference>
<dbReference type="Gene3D" id="1.10.510.10">
    <property type="entry name" value="Transferase(Phosphotransferase) domain 1"/>
    <property type="match status" value="1"/>
</dbReference>
<feature type="binding site" evidence="12">
    <location>
        <position position="580"/>
    </location>
    <ligand>
        <name>ATP</name>
        <dbReference type="ChEBI" id="CHEBI:30616"/>
    </ligand>
</feature>
<comment type="subcellular location">
    <subcellularLocation>
        <location evidence="1">Membrane</location>
        <topology evidence="1">Single-pass type I membrane protein</topology>
    </subcellularLocation>
</comment>
<keyword evidence="2" id="KW-0723">Serine/threonine-protein kinase</keyword>
<keyword evidence="7" id="KW-0418">Kinase</keyword>
<dbReference type="FunFam" id="2.60.120.430:FF:000003">
    <property type="entry name" value="FERONIA receptor-like kinase"/>
    <property type="match status" value="1"/>
</dbReference>
<dbReference type="Pfam" id="PF07714">
    <property type="entry name" value="PK_Tyr_Ser-Thr"/>
    <property type="match status" value="1"/>
</dbReference>
<name>A0A2N9GNN5_FAGSY</name>
<dbReference type="PANTHER" id="PTHR34590">
    <property type="entry name" value="OS03G0124300 PROTEIN-RELATED"/>
    <property type="match status" value="1"/>
</dbReference>
<keyword evidence="9 13" id="KW-1133">Transmembrane helix</keyword>
<evidence type="ECO:0000256" key="13">
    <source>
        <dbReference type="SAM" id="Phobius"/>
    </source>
</evidence>
<dbReference type="InterPro" id="IPR001245">
    <property type="entry name" value="Ser-Thr/Tyr_kinase_cat_dom"/>
</dbReference>
<evidence type="ECO:0000256" key="9">
    <source>
        <dbReference type="ARBA" id="ARBA00022989"/>
    </source>
</evidence>
<evidence type="ECO:0000256" key="5">
    <source>
        <dbReference type="ARBA" id="ARBA00022729"/>
    </source>
</evidence>
<dbReference type="SUPFAM" id="SSF56112">
    <property type="entry name" value="Protein kinase-like (PK-like)"/>
    <property type="match status" value="1"/>
</dbReference>
<evidence type="ECO:0000256" key="6">
    <source>
        <dbReference type="ARBA" id="ARBA00022741"/>
    </source>
</evidence>
<organism evidence="15">
    <name type="scientific">Fagus sylvatica</name>
    <name type="common">Beechnut</name>
    <dbReference type="NCBI Taxonomy" id="28930"/>
    <lineage>
        <taxon>Eukaryota</taxon>
        <taxon>Viridiplantae</taxon>
        <taxon>Streptophyta</taxon>
        <taxon>Embryophyta</taxon>
        <taxon>Tracheophyta</taxon>
        <taxon>Spermatophyta</taxon>
        <taxon>Magnoliopsida</taxon>
        <taxon>eudicotyledons</taxon>
        <taxon>Gunneridae</taxon>
        <taxon>Pentapetalae</taxon>
        <taxon>rosids</taxon>
        <taxon>fabids</taxon>
        <taxon>Fagales</taxon>
        <taxon>Fagaceae</taxon>
        <taxon>Fagus</taxon>
    </lineage>
</organism>
<evidence type="ECO:0000256" key="1">
    <source>
        <dbReference type="ARBA" id="ARBA00004479"/>
    </source>
</evidence>
<dbReference type="GO" id="GO:0010038">
    <property type="term" value="P:response to metal ion"/>
    <property type="evidence" value="ECO:0007669"/>
    <property type="project" value="UniProtKB-ARBA"/>
</dbReference>
<feature type="transmembrane region" description="Helical" evidence="13">
    <location>
        <begin position="470"/>
        <end position="492"/>
    </location>
</feature>
<keyword evidence="8 12" id="KW-0067">ATP-binding</keyword>
<keyword evidence="6 12" id="KW-0547">Nucleotide-binding</keyword>
<accession>A0A2N9GNN5</accession>